<evidence type="ECO:0000313" key="1">
    <source>
        <dbReference type="EMBL" id="ATL91206.1"/>
    </source>
</evidence>
<sequence>MMNNEIKMPASFAAIDENEMVYLQGGATTEATAWDVFLNVGKLFNYIARVFSAGSSIVNNINVIVTTFQTLSTFSLTAKN</sequence>
<organism evidence="1 2">
    <name type="scientific">Faecalibacterium prausnitzii</name>
    <dbReference type="NCBI Taxonomy" id="853"/>
    <lineage>
        <taxon>Bacteria</taxon>
        <taxon>Bacillati</taxon>
        <taxon>Bacillota</taxon>
        <taxon>Clostridia</taxon>
        <taxon>Eubacteriales</taxon>
        <taxon>Oscillospiraceae</taxon>
        <taxon>Faecalibacterium</taxon>
    </lineage>
</organism>
<accession>A0A291TDJ2</accession>
<gene>
    <name evidence="1" type="ORF">CRH10_13385</name>
</gene>
<dbReference type="RefSeq" id="WP_098925097.1">
    <property type="nucleotide sequence ID" value="NZ_CABVEO010000001.1"/>
</dbReference>
<dbReference type="Proteomes" id="UP000223709">
    <property type="component" value="Chromosome"/>
</dbReference>
<dbReference type="EMBL" id="CP023819">
    <property type="protein sequence ID" value="ATL91206.1"/>
    <property type="molecule type" value="Genomic_DNA"/>
</dbReference>
<reference evidence="1 2" key="1">
    <citation type="submission" date="2017-10" db="EMBL/GenBank/DDBJ databases">
        <title>Complete Genome Sequence of Faecalibacterium prausnitzii isolated from the gut of healthy adult Indian.</title>
        <authorList>
            <person name="Bag S."/>
            <person name="Ghosh T.S."/>
            <person name="Das B."/>
        </authorList>
    </citation>
    <scope>NUCLEOTIDE SEQUENCE [LARGE SCALE GENOMIC DNA]</scope>
    <source>
        <strain evidence="1 2">Indica</strain>
    </source>
</reference>
<proteinExistence type="predicted"/>
<dbReference type="AlphaFoldDB" id="A0A291TDJ2"/>
<protein>
    <submittedName>
        <fullName evidence="1">Uncharacterized protein</fullName>
    </submittedName>
</protein>
<evidence type="ECO:0000313" key="2">
    <source>
        <dbReference type="Proteomes" id="UP000223709"/>
    </source>
</evidence>
<name>A0A291TDJ2_9FIRM</name>